<feature type="transmembrane region" description="Helical" evidence="2">
    <location>
        <begin position="519"/>
        <end position="537"/>
    </location>
</feature>
<dbReference type="PANTHER" id="PTHR31331:SF1">
    <property type="entry name" value="CYSTEINE RICH SECRETORY PROTEIN LCCL DOMAIN CONTAINING 2"/>
    <property type="match status" value="1"/>
</dbReference>
<proteinExistence type="predicted"/>
<keyword evidence="2" id="KW-1133">Transmembrane helix</keyword>
<reference evidence="4 5" key="1">
    <citation type="journal article" date="2019" name="BMC Genomics">
        <title>Chromosome level assembly and comparative genome analysis confirm lager-brewing yeasts originated from a single hybridization.</title>
        <authorList>
            <person name="Salazar A.N."/>
            <person name="Gorter de Vries A.R."/>
            <person name="van den Broek M."/>
            <person name="Brouwers N."/>
            <person name="de la Torre Cortes P."/>
            <person name="Kuijpers N.G.A."/>
            <person name="Daran J.G."/>
            <person name="Abeel T."/>
        </authorList>
    </citation>
    <scope>NUCLEOTIDE SEQUENCE [LARGE SCALE GENOMIC DNA]</scope>
    <source>
        <strain evidence="4 5">CBS 1483</strain>
    </source>
</reference>
<dbReference type="Pfam" id="PF03815">
    <property type="entry name" value="LCCL"/>
    <property type="match status" value="1"/>
</dbReference>
<sequence length="678" mass="75524">MGVHFDDNANTTWEATDPGVSSDCDGQHRVTESIQLQNFSNTDMESMLDEEGRENSKSKWLLLKRKHPIQKFIERVWNGPVEPSDEPPSFPKRWGWLKKIDDFPQTRFKTKIPSKLIRLLLLIVYCCFWMRIFYSLIYPYLIKPPYFHPNDGSEKVPILSLSCNSYLNWEGTNNECGLNAKNCGPLDNKEYMIRCPALCDRGGWTYSAIAVGNRRVKYTGYEIGGGALFSEEDPMVVSYPYRSDSFPCASAVHAGVISPFYGGCTKVSMQGAQNSFPSKKGMYNTGFSVAFNSFFPGSYSFRDIQGGILSGCYDPRAAVVALNMLFGLPIFYLYDSIYGYWINTIVGYWTLVLSLDPPLLTDAHDPASVYELFSVGFQRLLPLCFVLYVVWKSAVKRTLENGSPIAKVILWYPTFWLGISNNVTFDRLPVDRLTTTDLKEQAGALTAVGSIAATILTCAVIQAYSLWKSGRFKKYFKIYICFIGGLIALGSLPGLNLRIHHYILGSILVPGCATRGSSAYLFQGILVGLILSGVARWDFASIVETDTALLRGEAGASLKPPILDFNDDQNHSLSWHLNATDPVIDQIGNIDGFSLLLNDVEVYVGKNETVSIDVLRMENPALAQMMDDALDASNGTIDLYLRVARASVRSPTNRGDYTNAGVLQWPNGMWQKPEPGVS</sequence>
<dbReference type="AlphaFoldDB" id="A0A6C1DVD8"/>
<dbReference type="FunFam" id="2.170.130.20:FF:000008">
    <property type="entry name" value="YIL067C-like protein"/>
    <property type="match status" value="1"/>
</dbReference>
<dbReference type="EMBL" id="CP048990">
    <property type="protein sequence ID" value="QID80164.1"/>
    <property type="molecule type" value="Genomic_DNA"/>
</dbReference>
<keyword evidence="2" id="KW-0812">Transmembrane</keyword>
<feature type="region of interest" description="Disordered" evidence="1">
    <location>
        <begin position="1"/>
        <end position="26"/>
    </location>
</feature>
<evidence type="ECO:0000313" key="4">
    <source>
        <dbReference type="EMBL" id="QID80164.1"/>
    </source>
</evidence>
<evidence type="ECO:0000256" key="2">
    <source>
        <dbReference type="SAM" id="Phobius"/>
    </source>
</evidence>
<accession>A0A6C1DVD8</accession>
<feature type="transmembrane region" description="Helical" evidence="2">
    <location>
        <begin position="341"/>
        <end position="360"/>
    </location>
</feature>
<dbReference type="PANTHER" id="PTHR31331">
    <property type="entry name" value="LCCL DOMAIN PROTEIN (AFU_ORTHOLOGUE AFUA_5G08630)"/>
    <property type="match status" value="1"/>
</dbReference>
<feature type="transmembrane region" description="Helical" evidence="2">
    <location>
        <begin position="478"/>
        <end position="499"/>
    </location>
</feature>
<feature type="transmembrane region" description="Helical" evidence="2">
    <location>
        <begin position="317"/>
        <end position="334"/>
    </location>
</feature>
<evidence type="ECO:0000259" key="3">
    <source>
        <dbReference type="Pfam" id="PF03815"/>
    </source>
</evidence>
<dbReference type="SUPFAM" id="SSF69848">
    <property type="entry name" value="LCCL domain"/>
    <property type="match status" value="1"/>
</dbReference>
<dbReference type="Gene3D" id="2.170.130.20">
    <property type="entry name" value="LCCL-like domain"/>
    <property type="match status" value="1"/>
</dbReference>
<feature type="transmembrane region" description="Helical" evidence="2">
    <location>
        <begin position="372"/>
        <end position="391"/>
    </location>
</feature>
<evidence type="ECO:0000313" key="5">
    <source>
        <dbReference type="Proteomes" id="UP000501346"/>
    </source>
</evidence>
<dbReference type="InterPro" id="IPR036609">
    <property type="entry name" value="LCCL_sf"/>
</dbReference>
<dbReference type="InterPro" id="IPR051957">
    <property type="entry name" value="CRISP-LCCL_domain"/>
</dbReference>
<feature type="transmembrane region" description="Helical" evidence="2">
    <location>
        <begin position="403"/>
        <end position="423"/>
    </location>
</feature>
<protein>
    <recommendedName>
        <fullName evidence="3">LCCL domain-containing protein</fullName>
    </recommendedName>
</protein>
<name>A0A6C1DVD8_SACPS</name>
<dbReference type="Proteomes" id="UP000501346">
    <property type="component" value="Chromosome ScIX"/>
</dbReference>
<feature type="domain" description="LCCL" evidence="3">
    <location>
        <begin position="180"/>
        <end position="280"/>
    </location>
</feature>
<keyword evidence="5" id="KW-1185">Reference proteome</keyword>
<feature type="transmembrane region" description="Helical" evidence="2">
    <location>
        <begin position="443"/>
        <end position="466"/>
    </location>
</feature>
<organism evidence="4 5">
    <name type="scientific">Saccharomyces pastorianus</name>
    <name type="common">Lager yeast</name>
    <name type="synonym">Saccharomyces cerevisiae x Saccharomyces eubayanus</name>
    <dbReference type="NCBI Taxonomy" id="27292"/>
    <lineage>
        <taxon>Eukaryota</taxon>
        <taxon>Fungi</taxon>
        <taxon>Dikarya</taxon>
        <taxon>Ascomycota</taxon>
        <taxon>Saccharomycotina</taxon>
        <taxon>Saccharomycetes</taxon>
        <taxon>Saccharomycetales</taxon>
        <taxon>Saccharomycetaceae</taxon>
        <taxon>Saccharomyces</taxon>
    </lineage>
</organism>
<evidence type="ECO:0000256" key="1">
    <source>
        <dbReference type="SAM" id="MobiDB-lite"/>
    </source>
</evidence>
<dbReference type="OrthoDB" id="441660at2759"/>
<gene>
    <name evidence="4" type="ORF">GRS66_002473</name>
</gene>
<keyword evidence="2" id="KW-0472">Membrane</keyword>
<dbReference type="InterPro" id="IPR004043">
    <property type="entry name" value="LCCL"/>
</dbReference>
<feature type="transmembrane region" description="Helical" evidence="2">
    <location>
        <begin position="116"/>
        <end position="141"/>
    </location>
</feature>